<dbReference type="OrthoDB" id="2021138at2759"/>
<dbReference type="EMBL" id="MPUH01001714">
    <property type="protein sequence ID" value="OMJ66454.1"/>
    <property type="molecule type" value="Genomic_DNA"/>
</dbReference>
<dbReference type="PROSITE" id="PS51450">
    <property type="entry name" value="LRR"/>
    <property type="match status" value="1"/>
</dbReference>
<evidence type="ECO:0000259" key="2">
    <source>
        <dbReference type="PROSITE" id="PS50222"/>
    </source>
</evidence>
<dbReference type="Proteomes" id="UP000187209">
    <property type="component" value="Unassembled WGS sequence"/>
</dbReference>
<keyword evidence="1" id="KW-0175">Coiled coil</keyword>
<dbReference type="InterPro" id="IPR002048">
    <property type="entry name" value="EF_hand_dom"/>
</dbReference>
<name>A0A1R2APL2_9CILI</name>
<gene>
    <name evidence="3" type="ORF">SteCoe_36689</name>
</gene>
<dbReference type="SMART" id="SM00054">
    <property type="entry name" value="EFh"/>
    <property type="match status" value="1"/>
</dbReference>
<dbReference type="GO" id="GO:0005737">
    <property type="term" value="C:cytoplasm"/>
    <property type="evidence" value="ECO:0007669"/>
    <property type="project" value="TreeGrafter"/>
</dbReference>
<dbReference type="PROSITE" id="PS50222">
    <property type="entry name" value="EF_HAND_2"/>
    <property type="match status" value="1"/>
</dbReference>
<accession>A0A1R2APL2</accession>
<keyword evidence="4" id="KW-1185">Reference proteome</keyword>
<evidence type="ECO:0000313" key="3">
    <source>
        <dbReference type="EMBL" id="OMJ66454.1"/>
    </source>
</evidence>
<comment type="caution">
    <text evidence="3">The sequence shown here is derived from an EMBL/GenBank/DDBJ whole genome shotgun (WGS) entry which is preliminary data.</text>
</comment>
<evidence type="ECO:0000313" key="4">
    <source>
        <dbReference type="Proteomes" id="UP000187209"/>
    </source>
</evidence>
<reference evidence="3 4" key="1">
    <citation type="submission" date="2016-11" db="EMBL/GenBank/DDBJ databases">
        <title>The macronuclear genome of Stentor coeruleus: a giant cell with tiny introns.</title>
        <authorList>
            <person name="Slabodnick M."/>
            <person name="Ruby J.G."/>
            <person name="Reiff S.B."/>
            <person name="Swart E.C."/>
            <person name="Gosai S."/>
            <person name="Prabakaran S."/>
            <person name="Witkowska E."/>
            <person name="Larue G.E."/>
            <person name="Fisher S."/>
            <person name="Freeman R.M."/>
            <person name="Gunawardena J."/>
            <person name="Chu W."/>
            <person name="Stover N.A."/>
            <person name="Gregory B.D."/>
            <person name="Nowacki M."/>
            <person name="Derisi J."/>
            <person name="Roy S.W."/>
            <person name="Marshall W.F."/>
            <person name="Sood P."/>
        </authorList>
    </citation>
    <scope>NUCLEOTIDE SEQUENCE [LARGE SCALE GENOMIC DNA]</scope>
    <source>
        <strain evidence="3">WM001</strain>
    </source>
</reference>
<protein>
    <recommendedName>
        <fullName evidence="2">EF-hand domain-containing protein</fullName>
    </recommendedName>
</protein>
<dbReference type="Pfam" id="PF13499">
    <property type="entry name" value="EF-hand_7"/>
    <property type="match status" value="1"/>
</dbReference>
<dbReference type="Gene3D" id="1.10.238.10">
    <property type="entry name" value="EF-hand"/>
    <property type="match status" value="1"/>
</dbReference>
<dbReference type="Gene3D" id="3.80.10.10">
    <property type="entry name" value="Ribonuclease Inhibitor"/>
    <property type="match status" value="1"/>
</dbReference>
<evidence type="ECO:0000256" key="1">
    <source>
        <dbReference type="SAM" id="Coils"/>
    </source>
</evidence>
<feature type="domain" description="EF-hand" evidence="2">
    <location>
        <begin position="528"/>
        <end position="563"/>
    </location>
</feature>
<dbReference type="SUPFAM" id="SSF52058">
    <property type="entry name" value="L domain-like"/>
    <property type="match status" value="1"/>
</dbReference>
<proteinExistence type="predicted"/>
<dbReference type="GO" id="GO:0005509">
    <property type="term" value="F:calcium ion binding"/>
    <property type="evidence" value="ECO:0007669"/>
    <property type="project" value="InterPro"/>
</dbReference>
<dbReference type="PANTHER" id="PTHR16306">
    <property type="entry name" value="TRANSLIN-ASSOCIATED FACTOR X-INTERACTING PROTEIN 1"/>
    <property type="match status" value="1"/>
</dbReference>
<organism evidence="3 4">
    <name type="scientific">Stentor coeruleus</name>
    <dbReference type="NCBI Taxonomy" id="5963"/>
    <lineage>
        <taxon>Eukaryota</taxon>
        <taxon>Sar</taxon>
        <taxon>Alveolata</taxon>
        <taxon>Ciliophora</taxon>
        <taxon>Postciliodesmatophora</taxon>
        <taxon>Heterotrichea</taxon>
        <taxon>Heterotrichida</taxon>
        <taxon>Stentoridae</taxon>
        <taxon>Stentor</taxon>
    </lineage>
</organism>
<feature type="coiled-coil region" evidence="1">
    <location>
        <begin position="268"/>
        <end position="309"/>
    </location>
</feature>
<dbReference type="InterPro" id="IPR032675">
    <property type="entry name" value="LRR_dom_sf"/>
</dbReference>
<sequence>MEQLQGLLQETPDIETINLEFCEIEELESFIPQLALFTNLQELILFGNRIDHLPSSMQKLTKLHTLDISNNMIQSLNQIIPGLKSLPNLKSLHVTFLNDIDQVSIVGALPNLVYLNDNLIGKIEDHSIKQEDLEKVAVIYDEIRSVWRNQDPEQDKALANSFDESIKSIMGELSEIAKARCPGPLLNVHMLKAKHDLNSLCLDKILDYAKAKSPELSPMLEKVTPTLTFIHKNLVKMLISSIETTLYSPRDSLKASPHFSSSLNNNDLKRLEEQLQEKNEIIEMFLKEKEDMMNEIMSLQEENKKYLDTIIKRTKSSAEVVLQKPPTPNPNQYSTPVSSVHSSITLHSATPVPAPSISPPLPVQLTKQELKDLMNYIYNSKSKYDLNQSEGTPRQTLEQHMYQSLAEKYLSKSKSLQKAADIIGSIRKYSDDVDVLLFAKILRSDCDENYKFLHEQVRETITDMVREHAKGEEIKLATWTEIVKFVYDEKDSQSMLSYINSQKKGKATMPCSEFINFILYFQLKSHEKYISKFNMLFKAVDKDLDGIITEEEFLKLCRSFDLDISMQEITKFLQLIDPYSTQRITYSDCVAVFSTELVPGKSNPILQELT</sequence>
<dbReference type="InterPro" id="IPR001611">
    <property type="entry name" value="Leu-rich_rpt"/>
</dbReference>
<dbReference type="InterPro" id="IPR011992">
    <property type="entry name" value="EF-hand-dom_pair"/>
</dbReference>
<dbReference type="PANTHER" id="PTHR16306:SF1">
    <property type="entry name" value="CHROMOSOME UNDETERMINED SCAFFOLD_7, WHOLE GENOME SHOTGUN SEQUENCE"/>
    <property type="match status" value="1"/>
</dbReference>
<dbReference type="SUPFAM" id="SSF47473">
    <property type="entry name" value="EF-hand"/>
    <property type="match status" value="1"/>
</dbReference>
<dbReference type="AlphaFoldDB" id="A0A1R2APL2"/>